<sequence length="71" mass="7931">MQQRSTELADKDKKQVALEASIGEKLTALDQEINTLTKRKQTQSSTKETISAELTELKISLAKKKRAVLSE</sequence>
<proteinExistence type="predicted"/>
<evidence type="ECO:0000313" key="1">
    <source>
        <dbReference type="EMBL" id="BBP89292.1"/>
    </source>
</evidence>
<gene>
    <name evidence="1" type="ORF">BsIDN1_29100</name>
</gene>
<accession>A0A5S9M9N3</accession>
<evidence type="ECO:0000313" key="2">
    <source>
        <dbReference type="Proteomes" id="UP000464658"/>
    </source>
</evidence>
<name>A0A5S9M9N3_BACIA</name>
<organism evidence="1 2">
    <name type="scientific">Bacillus safensis</name>
    <dbReference type="NCBI Taxonomy" id="561879"/>
    <lineage>
        <taxon>Bacteria</taxon>
        <taxon>Bacillati</taxon>
        <taxon>Bacillota</taxon>
        <taxon>Bacilli</taxon>
        <taxon>Bacillales</taxon>
        <taxon>Bacillaceae</taxon>
        <taxon>Bacillus</taxon>
    </lineage>
</organism>
<protein>
    <submittedName>
        <fullName evidence="1">Uncharacterized protein</fullName>
    </submittedName>
</protein>
<dbReference type="Proteomes" id="UP000464658">
    <property type="component" value="Chromosome"/>
</dbReference>
<dbReference type="AlphaFoldDB" id="A0A5S9M9N3"/>
<reference evidence="1 2" key="1">
    <citation type="submission" date="2019-12" db="EMBL/GenBank/DDBJ databases">
        <title>Full genome sequence of a Bacillus safensis strain isolated from commercially available natto in Indonesia.</title>
        <authorList>
            <person name="Yoshida M."/>
            <person name="Uomi M."/>
            <person name="Waturangi D."/>
            <person name="Ekaputri J.J."/>
            <person name="Setiamarga D.H.E."/>
        </authorList>
    </citation>
    <scope>NUCLEOTIDE SEQUENCE [LARGE SCALE GENOMIC DNA]</scope>
    <source>
        <strain evidence="1 2">IDN1</strain>
    </source>
</reference>
<dbReference type="EMBL" id="AP021906">
    <property type="protein sequence ID" value="BBP89292.1"/>
    <property type="molecule type" value="Genomic_DNA"/>
</dbReference>